<dbReference type="SMART" id="SM00249">
    <property type="entry name" value="PHD"/>
    <property type="match status" value="1"/>
</dbReference>
<evidence type="ECO:0000256" key="3">
    <source>
        <dbReference type="ARBA" id="ARBA00022723"/>
    </source>
</evidence>
<dbReference type="InterPro" id="IPR039054">
    <property type="entry name" value="Int12_PHD"/>
</dbReference>
<dbReference type="InterPro" id="IPR011011">
    <property type="entry name" value="Znf_FYVE_PHD"/>
</dbReference>
<evidence type="ECO:0000256" key="5">
    <source>
        <dbReference type="ARBA" id="ARBA00022833"/>
    </source>
</evidence>
<evidence type="ECO:0000256" key="4">
    <source>
        <dbReference type="ARBA" id="ARBA00022771"/>
    </source>
</evidence>
<keyword evidence="4 6" id="KW-0863">Zinc-finger</keyword>
<dbReference type="Pfam" id="PF00628">
    <property type="entry name" value="PHD"/>
    <property type="match status" value="1"/>
</dbReference>
<sequence length="241" mass="28131">MYADNSADIDEEFFDALALLRSNEDDSAEKLRKMLDEQIEKRYGTSKTLAFRMPKEFLQKERTSWKTYSKNSIKLTYDKNQVTNESSDKANDTNDKSVEIVEVNFKKIYEEEYEEFEKIDVPRISIPDDISNDGALCKICNGTKLGPLILLECQECQEIYHPLCHNPAVVDIDVYDPRLVWRCGKCVEATASTYESTTLEEERKGDVKKITNNKFAKSVNVDKKKRCVKMYEREKVFKRRR</sequence>
<evidence type="ECO:0000256" key="2">
    <source>
        <dbReference type="ARBA" id="ARBA00016814"/>
    </source>
</evidence>
<dbReference type="PROSITE" id="PS01359">
    <property type="entry name" value="ZF_PHD_1"/>
    <property type="match status" value="1"/>
</dbReference>
<protein>
    <recommendedName>
        <fullName evidence="2">Integrator complex subunit 12</fullName>
    </recommendedName>
</protein>
<keyword evidence="3" id="KW-0479">Metal-binding</keyword>
<reference evidence="8" key="1">
    <citation type="journal article" date="2020" name="G3 (Bethesda)">
        <title>High-Quality Assemblies for Three Invasive Social Wasps from the &lt;i&gt;Vespula&lt;/i&gt; Genus.</title>
        <authorList>
            <person name="Harrop T.W.R."/>
            <person name="Guhlin J."/>
            <person name="McLaughlin G.M."/>
            <person name="Permina E."/>
            <person name="Stockwell P."/>
            <person name="Gilligan J."/>
            <person name="Le Lec M.F."/>
            <person name="Gruber M.A.M."/>
            <person name="Quinn O."/>
            <person name="Lovegrove M."/>
            <person name="Duncan E.J."/>
            <person name="Remnant E.J."/>
            <person name="Van Eeckhoven J."/>
            <person name="Graham B."/>
            <person name="Knapp R.A."/>
            <person name="Langford K.W."/>
            <person name="Kronenberg Z."/>
            <person name="Press M.O."/>
            <person name="Eacker S.M."/>
            <person name="Wilson-Rankin E.E."/>
            <person name="Purcell J."/>
            <person name="Lester P.J."/>
            <person name="Dearden P.K."/>
        </authorList>
    </citation>
    <scope>NUCLEOTIDE SEQUENCE</scope>
    <source>
        <strain evidence="8">Marl-1</strain>
    </source>
</reference>
<dbReference type="InterPro" id="IPR013083">
    <property type="entry name" value="Znf_RING/FYVE/PHD"/>
</dbReference>
<dbReference type="InterPro" id="IPR019786">
    <property type="entry name" value="Zinc_finger_PHD-type_CS"/>
</dbReference>
<feature type="domain" description="PHD-type" evidence="7">
    <location>
        <begin position="134"/>
        <end position="189"/>
    </location>
</feature>
<dbReference type="InterPro" id="IPR019787">
    <property type="entry name" value="Znf_PHD-finger"/>
</dbReference>
<comment type="caution">
    <text evidence="8">The sequence shown here is derived from an EMBL/GenBank/DDBJ whole genome shotgun (WGS) entry which is preliminary data.</text>
</comment>
<dbReference type="GO" id="GO:0008270">
    <property type="term" value="F:zinc ion binding"/>
    <property type="evidence" value="ECO:0007669"/>
    <property type="project" value="UniProtKB-KW"/>
</dbReference>
<comment type="similarity">
    <text evidence="1">Belongs to the Integrator subunit 12 family.</text>
</comment>
<dbReference type="PROSITE" id="PS50016">
    <property type="entry name" value="ZF_PHD_2"/>
    <property type="match status" value="1"/>
</dbReference>
<evidence type="ECO:0000313" key="9">
    <source>
        <dbReference type="Proteomes" id="UP000614350"/>
    </source>
</evidence>
<dbReference type="InterPro" id="IPR001965">
    <property type="entry name" value="Znf_PHD"/>
</dbReference>
<dbReference type="AlphaFoldDB" id="A0A834NKD8"/>
<proteinExistence type="inferred from homology"/>
<name>A0A834NKD8_VESVU</name>
<dbReference type="Proteomes" id="UP000614350">
    <property type="component" value="Unassembled WGS sequence"/>
</dbReference>
<accession>A0A834NKD8</accession>
<evidence type="ECO:0000313" key="8">
    <source>
        <dbReference type="EMBL" id="KAF7412652.1"/>
    </source>
</evidence>
<keyword evidence="9" id="KW-1185">Reference proteome</keyword>
<organism evidence="8 9">
    <name type="scientific">Vespula vulgaris</name>
    <name type="common">Yellow jacket</name>
    <name type="synonym">Wasp</name>
    <dbReference type="NCBI Taxonomy" id="7454"/>
    <lineage>
        <taxon>Eukaryota</taxon>
        <taxon>Metazoa</taxon>
        <taxon>Ecdysozoa</taxon>
        <taxon>Arthropoda</taxon>
        <taxon>Hexapoda</taxon>
        <taxon>Insecta</taxon>
        <taxon>Pterygota</taxon>
        <taxon>Neoptera</taxon>
        <taxon>Endopterygota</taxon>
        <taxon>Hymenoptera</taxon>
        <taxon>Apocrita</taxon>
        <taxon>Aculeata</taxon>
        <taxon>Vespoidea</taxon>
        <taxon>Vespidae</taxon>
        <taxon>Vespinae</taxon>
        <taxon>Vespula</taxon>
    </lineage>
</organism>
<evidence type="ECO:0000259" key="7">
    <source>
        <dbReference type="PROSITE" id="PS50016"/>
    </source>
</evidence>
<keyword evidence="5" id="KW-0862">Zinc</keyword>
<evidence type="ECO:0000256" key="6">
    <source>
        <dbReference type="PROSITE-ProRule" id="PRU00146"/>
    </source>
</evidence>
<gene>
    <name evidence="8" type="ORF">HZH66_001548</name>
</gene>
<dbReference type="CDD" id="cd15501">
    <property type="entry name" value="PHD_Int12"/>
    <property type="match status" value="1"/>
</dbReference>
<evidence type="ECO:0000256" key="1">
    <source>
        <dbReference type="ARBA" id="ARBA00006009"/>
    </source>
</evidence>
<dbReference type="SUPFAM" id="SSF57903">
    <property type="entry name" value="FYVE/PHD zinc finger"/>
    <property type="match status" value="1"/>
</dbReference>
<dbReference type="Gene3D" id="3.30.40.10">
    <property type="entry name" value="Zinc/RING finger domain, C3HC4 (zinc finger)"/>
    <property type="match status" value="1"/>
</dbReference>
<dbReference type="EMBL" id="JACSEA010000001">
    <property type="protein sequence ID" value="KAF7412652.1"/>
    <property type="molecule type" value="Genomic_DNA"/>
</dbReference>